<sequence length="97" mass="10998">MLNQFLNKWIELDGRMKSLVSEIGLANHQFNVRVKDINELLNRLAEDFTLAFSSLENQTMDLERELGGLRDAASESLLAQADITGGQLTDIFNLRIF</sequence>
<dbReference type="Proteomes" id="UP000000483">
    <property type="component" value="Chromosome"/>
</dbReference>
<gene>
    <name evidence="1" type="ordered locus">Desac_1493</name>
</gene>
<evidence type="ECO:0000313" key="1">
    <source>
        <dbReference type="EMBL" id="AEB09348.1"/>
    </source>
</evidence>
<evidence type="ECO:0000313" key="2">
    <source>
        <dbReference type="Proteomes" id="UP000000483"/>
    </source>
</evidence>
<protein>
    <submittedName>
        <fullName evidence="1">Uncharacterized protein</fullName>
    </submittedName>
</protein>
<proteinExistence type="predicted"/>
<accession>F2NCR7</accession>
<reference evidence="2" key="2">
    <citation type="submission" date="2011-03" db="EMBL/GenBank/DDBJ databases">
        <title>The complete genome of Desulfobacca acetoxidans DSM 11109.</title>
        <authorList>
            <consortium name="US DOE Joint Genome Institute (JGI-PGF)"/>
            <person name="Lucas S."/>
            <person name="Copeland A."/>
            <person name="Lapidus A."/>
            <person name="Bruce D."/>
            <person name="Goodwin L."/>
            <person name="Pitluck S."/>
            <person name="Peters L."/>
            <person name="Kyrpides N."/>
            <person name="Mavromatis K."/>
            <person name="Ivanova N."/>
            <person name="Ovchinnikova G."/>
            <person name="Teshima H."/>
            <person name="Detter J.C."/>
            <person name="Han C."/>
            <person name="Land M."/>
            <person name="Hauser L."/>
            <person name="Markowitz V."/>
            <person name="Cheng J.-F."/>
            <person name="Hugenholtz P."/>
            <person name="Woyke T."/>
            <person name="Wu D."/>
            <person name="Spring S."/>
            <person name="Schueler E."/>
            <person name="Brambilla E."/>
            <person name="Klenk H.-P."/>
            <person name="Eisen J.A."/>
        </authorList>
    </citation>
    <scope>NUCLEOTIDE SEQUENCE [LARGE SCALE GENOMIC DNA]</scope>
    <source>
        <strain evidence="2">ATCC 700848 / DSM 11109 / ASRB2</strain>
    </source>
</reference>
<dbReference type="EMBL" id="CP002629">
    <property type="protein sequence ID" value="AEB09348.1"/>
    <property type="molecule type" value="Genomic_DNA"/>
</dbReference>
<dbReference type="STRING" id="880072.Desac_1493"/>
<dbReference type="AlphaFoldDB" id="F2NCR7"/>
<reference evidence="1 2" key="1">
    <citation type="journal article" date="2011" name="Stand. Genomic Sci.">
        <title>Complete genome sequence of the acetate-degrading sulfate reducer Desulfobacca acetoxidans type strain (ASRB2).</title>
        <authorList>
            <person name="Goker M."/>
            <person name="Teshima H."/>
            <person name="Lapidus A."/>
            <person name="Nolan M."/>
            <person name="Lucas S."/>
            <person name="Hammon N."/>
            <person name="Deshpande S."/>
            <person name="Cheng J.F."/>
            <person name="Tapia R."/>
            <person name="Han C."/>
            <person name="Goodwin L."/>
            <person name="Pitluck S."/>
            <person name="Huntemann M."/>
            <person name="Liolios K."/>
            <person name="Ivanova N."/>
            <person name="Pagani I."/>
            <person name="Mavromatis K."/>
            <person name="Ovchinikova G."/>
            <person name="Pati A."/>
            <person name="Chen A."/>
            <person name="Palaniappan K."/>
            <person name="Land M."/>
            <person name="Hauser L."/>
            <person name="Brambilla E.M."/>
            <person name="Rohde M."/>
            <person name="Spring S."/>
            <person name="Detter J.C."/>
            <person name="Woyke T."/>
            <person name="Bristow J."/>
            <person name="Eisen J.A."/>
            <person name="Markowitz V."/>
            <person name="Hugenholtz P."/>
            <person name="Kyrpides N.C."/>
            <person name="Klenk H.P."/>
        </authorList>
    </citation>
    <scope>NUCLEOTIDE SEQUENCE [LARGE SCALE GENOMIC DNA]</scope>
    <source>
        <strain evidence="2">ATCC 700848 / DSM 11109 / ASRB2</strain>
    </source>
</reference>
<dbReference type="HOGENOM" id="CLU_2342157_0_0_7"/>
<name>F2NCR7_DESAR</name>
<keyword evidence="2" id="KW-1185">Reference proteome</keyword>
<dbReference type="KEGG" id="dao:Desac_1493"/>
<dbReference type="RefSeq" id="WP_013706458.1">
    <property type="nucleotide sequence ID" value="NC_015388.1"/>
</dbReference>
<organism evidence="1 2">
    <name type="scientific">Desulfobacca acetoxidans (strain ATCC 700848 / DSM 11109 / ASRB2)</name>
    <dbReference type="NCBI Taxonomy" id="880072"/>
    <lineage>
        <taxon>Bacteria</taxon>
        <taxon>Pseudomonadati</taxon>
        <taxon>Thermodesulfobacteriota</taxon>
        <taxon>Desulfobaccia</taxon>
        <taxon>Desulfobaccales</taxon>
        <taxon>Desulfobaccaceae</taxon>
        <taxon>Desulfobacca</taxon>
    </lineage>
</organism>